<name>S7NFA8_MYOBR</name>
<keyword evidence="3" id="KW-1185">Reference proteome</keyword>
<accession>S7NFA8</accession>
<evidence type="ECO:0000313" key="2">
    <source>
        <dbReference type="EMBL" id="EPQ16099.1"/>
    </source>
</evidence>
<evidence type="ECO:0000256" key="1">
    <source>
        <dbReference type="SAM" id="MobiDB-lite"/>
    </source>
</evidence>
<dbReference type="InterPro" id="IPR036179">
    <property type="entry name" value="Ig-like_dom_sf"/>
</dbReference>
<organism evidence="2 3">
    <name type="scientific">Myotis brandtii</name>
    <name type="common">Brandt's bat</name>
    <dbReference type="NCBI Taxonomy" id="109478"/>
    <lineage>
        <taxon>Eukaryota</taxon>
        <taxon>Metazoa</taxon>
        <taxon>Chordata</taxon>
        <taxon>Craniata</taxon>
        <taxon>Vertebrata</taxon>
        <taxon>Euteleostomi</taxon>
        <taxon>Mammalia</taxon>
        <taxon>Eutheria</taxon>
        <taxon>Laurasiatheria</taxon>
        <taxon>Chiroptera</taxon>
        <taxon>Yangochiroptera</taxon>
        <taxon>Vespertilionidae</taxon>
        <taxon>Myotis</taxon>
    </lineage>
</organism>
<feature type="region of interest" description="Disordered" evidence="1">
    <location>
        <begin position="1"/>
        <end position="30"/>
    </location>
</feature>
<dbReference type="InterPro" id="IPR050199">
    <property type="entry name" value="IgHV"/>
</dbReference>
<dbReference type="InterPro" id="IPR013783">
    <property type="entry name" value="Ig-like_fold"/>
</dbReference>
<dbReference type="Gene3D" id="2.60.40.10">
    <property type="entry name" value="Immunoglobulins"/>
    <property type="match status" value="1"/>
</dbReference>
<sequence>MHWVRQAPGQGLEWVGRVDPSDGETKEVPKFQSRVSITGDTSMSTAYMELSSRGHGVSVSPDTNLPEETARLG</sequence>
<dbReference type="SUPFAM" id="SSF48726">
    <property type="entry name" value="Immunoglobulin"/>
    <property type="match status" value="1"/>
</dbReference>
<gene>
    <name evidence="2" type="ORF">D623_10000585</name>
</gene>
<dbReference type="Proteomes" id="UP000052978">
    <property type="component" value="Unassembled WGS sequence"/>
</dbReference>
<proteinExistence type="predicted"/>
<feature type="compositionally biased region" description="Basic and acidic residues" evidence="1">
    <location>
        <begin position="19"/>
        <end position="29"/>
    </location>
</feature>
<reference evidence="2 3" key="1">
    <citation type="journal article" date="2013" name="Nat. Commun.">
        <title>Genome analysis reveals insights into physiology and longevity of the Brandt's bat Myotis brandtii.</title>
        <authorList>
            <person name="Seim I."/>
            <person name="Fang X."/>
            <person name="Xiong Z."/>
            <person name="Lobanov A.V."/>
            <person name="Huang Z."/>
            <person name="Ma S."/>
            <person name="Feng Y."/>
            <person name="Turanov A.A."/>
            <person name="Zhu Y."/>
            <person name="Lenz T.L."/>
            <person name="Gerashchenko M.V."/>
            <person name="Fan D."/>
            <person name="Hee Yim S."/>
            <person name="Yao X."/>
            <person name="Jordan D."/>
            <person name="Xiong Y."/>
            <person name="Ma Y."/>
            <person name="Lyapunov A.N."/>
            <person name="Chen G."/>
            <person name="Kulakova O.I."/>
            <person name="Sun Y."/>
            <person name="Lee S.G."/>
            <person name="Bronson R.T."/>
            <person name="Moskalev A.A."/>
            <person name="Sunyaev S.R."/>
            <person name="Zhang G."/>
            <person name="Krogh A."/>
            <person name="Wang J."/>
            <person name="Gladyshev V.N."/>
        </authorList>
    </citation>
    <scope>NUCLEOTIDE SEQUENCE [LARGE SCALE GENOMIC DNA]</scope>
</reference>
<protein>
    <submittedName>
        <fullName evidence="2">Ig heavy chain V-I region V35</fullName>
    </submittedName>
</protein>
<evidence type="ECO:0000313" key="3">
    <source>
        <dbReference type="Proteomes" id="UP000052978"/>
    </source>
</evidence>
<dbReference type="PANTHER" id="PTHR23266">
    <property type="entry name" value="IMMUNOGLOBULIN HEAVY CHAIN"/>
    <property type="match status" value="1"/>
</dbReference>
<feature type="region of interest" description="Disordered" evidence="1">
    <location>
        <begin position="50"/>
        <end position="73"/>
    </location>
</feature>
<dbReference type="EMBL" id="KE164209">
    <property type="protein sequence ID" value="EPQ16099.1"/>
    <property type="molecule type" value="Genomic_DNA"/>
</dbReference>
<dbReference type="AlphaFoldDB" id="S7NFA8"/>